<evidence type="ECO:0000256" key="1">
    <source>
        <dbReference type="ARBA" id="ARBA00023015"/>
    </source>
</evidence>
<dbReference type="InterPro" id="IPR018488">
    <property type="entry name" value="cNMP-bd_CS"/>
</dbReference>
<feature type="domain" description="Cyclic nucleotide-binding" evidence="4">
    <location>
        <begin position="12"/>
        <end position="132"/>
    </location>
</feature>
<dbReference type="RefSeq" id="WP_317997398.1">
    <property type="nucleotide sequence ID" value="NZ_AP025523.1"/>
</dbReference>
<dbReference type="InterPro" id="IPR000595">
    <property type="entry name" value="cNMP-bd_dom"/>
</dbReference>
<dbReference type="Proteomes" id="UP001317532">
    <property type="component" value="Chromosome"/>
</dbReference>
<evidence type="ECO:0000259" key="5">
    <source>
        <dbReference type="PROSITE" id="PS51063"/>
    </source>
</evidence>
<evidence type="ECO:0000256" key="3">
    <source>
        <dbReference type="ARBA" id="ARBA00023163"/>
    </source>
</evidence>
<reference evidence="6 7" key="1">
    <citation type="journal article" date="2022" name="ISME Commun">
        <title>Vulcanimicrobium alpinus gen. nov. sp. nov., the first cultivated representative of the candidate phylum 'Eremiobacterota', is a metabolically versatile aerobic anoxygenic phototroph.</title>
        <authorList>
            <person name="Yabe S."/>
            <person name="Muto K."/>
            <person name="Abe K."/>
            <person name="Yokota A."/>
            <person name="Staudigel H."/>
            <person name="Tebo B.M."/>
        </authorList>
    </citation>
    <scope>NUCLEOTIDE SEQUENCE [LARGE SCALE GENOMIC DNA]</scope>
    <source>
        <strain evidence="6 7">WC8-2</strain>
    </source>
</reference>
<keyword evidence="7" id="KW-1185">Reference proteome</keyword>
<dbReference type="EMBL" id="AP025523">
    <property type="protein sequence ID" value="BDE06441.1"/>
    <property type="molecule type" value="Genomic_DNA"/>
</dbReference>
<dbReference type="GO" id="GO:0003700">
    <property type="term" value="F:DNA-binding transcription factor activity"/>
    <property type="evidence" value="ECO:0007669"/>
    <property type="project" value="InterPro"/>
</dbReference>
<dbReference type="PRINTS" id="PR00034">
    <property type="entry name" value="HTHCRP"/>
</dbReference>
<dbReference type="GO" id="GO:0003677">
    <property type="term" value="F:DNA binding"/>
    <property type="evidence" value="ECO:0007669"/>
    <property type="project" value="UniProtKB-KW"/>
</dbReference>
<dbReference type="InterPro" id="IPR018490">
    <property type="entry name" value="cNMP-bd_dom_sf"/>
</dbReference>
<dbReference type="CDD" id="cd00038">
    <property type="entry name" value="CAP_ED"/>
    <property type="match status" value="1"/>
</dbReference>
<dbReference type="InterPro" id="IPR014710">
    <property type="entry name" value="RmlC-like_jellyroll"/>
</dbReference>
<evidence type="ECO:0000313" key="6">
    <source>
        <dbReference type="EMBL" id="BDE06441.1"/>
    </source>
</evidence>
<dbReference type="SMART" id="SM00419">
    <property type="entry name" value="HTH_CRP"/>
    <property type="match status" value="1"/>
</dbReference>
<dbReference type="SUPFAM" id="SSF51206">
    <property type="entry name" value="cAMP-binding domain-like"/>
    <property type="match status" value="1"/>
</dbReference>
<dbReference type="SUPFAM" id="SSF46785">
    <property type="entry name" value="Winged helix' DNA-binding domain"/>
    <property type="match status" value="1"/>
</dbReference>
<dbReference type="InterPro" id="IPR050397">
    <property type="entry name" value="Env_Response_Regulators"/>
</dbReference>
<evidence type="ECO:0000259" key="4">
    <source>
        <dbReference type="PROSITE" id="PS50042"/>
    </source>
</evidence>
<evidence type="ECO:0000313" key="7">
    <source>
        <dbReference type="Proteomes" id="UP001317532"/>
    </source>
</evidence>
<dbReference type="CDD" id="cd00092">
    <property type="entry name" value="HTH_CRP"/>
    <property type="match status" value="1"/>
</dbReference>
<dbReference type="Pfam" id="PF00027">
    <property type="entry name" value="cNMP_binding"/>
    <property type="match status" value="1"/>
</dbReference>
<evidence type="ECO:0000256" key="2">
    <source>
        <dbReference type="ARBA" id="ARBA00023125"/>
    </source>
</evidence>
<keyword evidence="3" id="KW-0804">Transcription</keyword>
<keyword evidence="2" id="KW-0238">DNA-binding</keyword>
<organism evidence="6 7">
    <name type="scientific">Vulcanimicrobium alpinum</name>
    <dbReference type="NCBI Taxonomy" id="3016050"/>
    <lineage>
        <taxon>Bacteria</taxon>
        <taxon>Bacillati</taxon>
        <taxon>Vulcanimicrobiota</taxon>
        <taxon>Vulcanimicrobiia</taxon>
        <taxon>Vulcanimicrobiales</taxon>
        <taxon>Vulcanimicrobiaceae</taxon>
        <taxon>Vulcanimicrobium</taxon>
    </lineage>
</organism>
<dbReference type="Gene3D" id="2.60.120.10">
    <property type="entry name" value="Jelly Rolls"/>
    <property type="match status" value="1"/>
</dbReference>
<dbReference type="AlphaFoldDB" id="A0AAN1XXJ5"/>
<name>A0AAN1XXJ5_UNVUL</name>
<dbReference type="InterPro" id="IPR036388">
    <property type="entry name" value="WH-like_DNA-bd_sf"/>
</dbReference>
<dbReference type="PANTHER" id="PTHR24567:SF74">
    <property type="entry name" value="HTH-TYPE TRANSCRIPTIONAL REGULATOR ARCR"/>
    <property type="match status" value="1"/>
</dbReference>
<dbReference type="FunFam" id="1.10.10.10:FF:000019">
    <property type="entry name" value="Crp/Fnr family transcriptional regulator"/>
    <property type="match status" value="1"/>
</dbReference>
<dbReference type="Gene3D" id="1.10.10.10">
    <property type="entry name" value="Winged helix-like DNA-binding domain superfamily/Winged helix DNA-binding domain"/>
    <property type="match status" value="1"/>
</dbReference>
<dbReference type="SMART" id="SM00100">
    <property type="entry name" value="cNMP"/>
    <property type="match status" value="1"/>
</dbReference>
<gene>
    <name evidence="6" type="ORF">WPS_17170</name>
</gene>
<dbReference type="PANTHER" id="PTHR24567">
    <property type="entry name" value="CRP FAMILY TRANSCRIPTIONAL REGULATORY PROTEIN"/>
    <property type="match status" value="1"/>
</dbReference>
<dbReference type="InterPro" id="IPR018335">
    <property type="entry name" value="Tscrpt_reg_HTH_Crp-type_CS"/>
</dbReference>
<dbReference type="GO" id="GO:0005829">
    <property type="term" value="C:cytosol"/>
    <property type="evidence" value="ECO:0007669"/>
    <property type="project" value="TreeGrafter"/>
</dbReference>
<dbReference type="Pfam" id="PF13545">
    <property type="entry name" value="HTH_Crp_2"/>
    <property type="match status" value="1"/>
</dbReference>
<keyword evidence="1" id="KW-0805">Transcription regulation</keyword>
<dbReference type="PROSITE" id="PS50042">
    <property type="entry name" value="CNMP_BINDING_3"/>
    <property type="match status" value="1"/>
</dbReference>
<dbReference type="PROSITE" id="PS00889">
    <property type="entry name" value="CNMP_BINDING_2"/>
    <property type="match status" value="1"/>
</dbReference>
<feature type="domain" description="HTH crp-type" evidence="5">
    <location>
        <begin position="146"/>
        <end position="219"/>
    </location>
</feature>
<proteinExistence type="predicted"/>
<dbReference type="PROSITE" id="PS51063">
    <property type="entry name" value="HTH_CRP_2"/>
    <property type="match status" value="1"/>
</dbReference>
<dbReference type="InterPro" id="IPR036390">
    <property type="entry name" value="WH_DNA-bd_sf"/>
</dbReference>
<dbReference type="PROSITE" id="PS00888">
    <property type="entry name" value="CNMP_BINDING_1"/>
    <property type="match status" value="1"/>
</dbReference>
<dbReference type="PROSITE" id="PS00042">
    <property type="entry name" value="HTH_CRP_1"/>
    <property type="match status" value="1"/>
</dbReference>
<sequence length="226" mass="25316">MIDLSTLRRIPLFRDFSDEQLSQVLATVAERRFPKHQFIVREGEPGDTFFVIAAGSVAVVRVAADGRETILSILKEGDFFGEMSMFDSSLRSASIKTLTDVEVGAVRRDDFLGLIDRNPQIGKLLVIELSERLRAANALIAATTSQDIRARLASLLLNLAEQFGESVDNGTRITLRLTNQEMANMIGTTRETVNRTLNRFWDDRLVDMRTAHVIVTEPEKLRALIP</sequence>
<protein>
    <submittedName>
        <fullName evidence="6">Crp/Fnr family transcriptional regulator</fullName>
    </submittedName>
</protein>
<dbReference type="InterPro" id="IPR012318">
    <property type="entry name" value="HTH_CRP"/>
</dbReference>
<accession>A0AAN1XXJ5</accession>
<dbReference type="KEGG" id="vab:WPS_17170"/>